<dbReference type="EMBL" id="NOXS01000021">
    <property type="protein sequence ID" value="OYQ21624.1"/>
    <property type="molecule type" value="Genomic_DNA"/>
</dbReference>
<dbReference type="OrthoDB" id="9757546at2"/>
<dbReference type="GO" id="GO:0005507">
    <property type="term" value="F:copper ion binding"/>
    <property type="evidence" value="ECO:0007669"/>
    <property type="project" value="InterPro"/>
</dbReference>
<evidence type="ECO:0000256" key="3">
    <source>
        <dbReference type="ARBA" id="ARBA00023008"/>
    </source>
</evidence>
<gene>
    <name evidence="8" type="ORF">CHR90_01555</name>
</gene>
<dbReference type="InterPro" id="IPR002355">
    <property type="entry name" value="Cu_oxidase_Cu_BS"/>
</dbReference>
<feature type="chain" id="PRO_5013033341" evidence="4">
    <location>
        <begin position="29"/>
        <end position="471"/>
    </location>
</feature>
<feature type="domain" description="Plastocyanin-like" evidence="7">
    <location>
        <begin position="62"/>
        <end position="148"/>
    </location>
</feature>
<dbReference type="Proteomes" id="UP000216361">
    <property type="component" value="Unassembled WGS sequence"/>
</dbReference>
<dbReference type="CDD" id="cd13865">
    <property type="entry name" value="CuRO_1_LCC_like_3"/>
    <property type="match status" value="1"/>
</dbReference>
<evidence type="ECO:0000256" key="1">
    <source>
        <dbReference type="ARBA" id="ARBA00022723"/>
    </source>
</evidence>
<dbReference type="CDD" id="cd13887">
    <property type="entry name" value="CuRO_2_MCO_like_2"/>
    <property type="match status" value="1"/>
</dbReference>
<keyword evidence="4" id="KW-0732">Signal</keyword>
<dbReference type="PROSITE" id="PS00080">
    <property type="entry name" value="MULTICOPPER_OXIDASE2"/>
    <property type="match status" value="1"/>
</dbReference>
<keyword evidence="9" id="KW-1185">Reference proteome</keyword>
<dbReference type="GO" id="GO:0016491">
    <property type="term" value="F:oxidoreductase activity"/>
    <property type="evidence" value="ECO:0007669"/>
    <property type="project" value="UniProtKB-KW"/>
</dbReference>
<evidence type="ECO:0000259" key="5">
    <source>
        <dbReference type="Pfam" id="PF00394"/>
    </source>
</evidence>
<evidence type="ECO:0000259" key="6">
    <source>
        <dbReference type="Pfam" id="PF07731"/>
    </source>
</evidence>
<keyword evidence="2" id="KW-0560">Oxidoreductase</keyword>
<dbReference type="InterPro" id="IPR008972">
    <property type="entry name" value="Cupredoxin"/>
</dbReference>
<dbReference type="InterPro" id="IPR011706">
    <property type="entry name" value="Cu-oxidase_C"/>
</dbReference>
<dbReference type="InterPro" id="IPR045087">
    <property type="entry name" value="Cu-oxidase_fam"/>
</dbReference>
<dbReference type="InterPro" id="IPR019546">
    <property type="entry name" value="TAT_signal_bac_arc"/>
</dbReference>
<dbReference type="AlphaFoldDB" id="A0A255XZ02"/>
<evidence type="ECO:0000313" key="9">
    <source>
        <dbReference type="Proteomes" id="UP000216361"/>
    </source>
</evidence>
<evidence type="ECO:0000259" key="7">
    <source>
        <dbReference type="Pfam" id="PF07732"/>
    </source>
</evidence>
<dbReference type="Gene3D" id="2.60.40.420">
    <property type="entry name" value="Cupredoxins - blue copper proteins"/>
    <property type="match status" value="2"/>
</dbReference>
<dbReference type="PROSITE" id="PS00079">
    <property type="entry name" value="MULTICOPPER_OXIDASE1"/>
    <property type="match status" value="1"/>
</dbReference>
<dbReference type="PROSITE" id="PS51318">
    <property type="entry name" value="TAT"/>
    <property type="match status" value="1"/>
</dbReference>
<dbReference type="CDD" id="cd13896">
    <property type="entry name" value="CuRO_3_CopA"/>
    <property type="match status" value="1"/>
</dbReference>
<accession>A0A255XZ02</accession>
<evidence type="ECO:0000256" key="4">
    <source>
        <dbReference type="SAM" id="SignalP"/>
    </source>
</evidence>
<dbReference type="InterPro" id="IPR001117">
    <property type="entry name" value="Cu-oxidase_2nd"/>
</dbReference>
<dbReference type="InterPro" id="IPR011707">
    <property type="entry name" value="Cu-oxidase-like_N"/>
</dbReference>
<dbReference type="InterPro" id="IPR033138">
    <property type="entry name" value="Cu_oxidase_CS"/>
</dbReference>
<dbReference type="NCBIfam" id="TIGR01409">
    <property type="entry name" value="TAT_signal_seq"/>
    <property type="match status" value="1"/>
</dbReference>
<dbReference type="InterPro" id="IPR006311">
    <property type="entry name" value="TAT_signal"/>
</dbReference>
<comment type="caution">
    <text evidence="8">The sequence shown here is derived from an EMBL/GenBank/DDBJ whole genome shotgun (WGS) entry which is preliminary data.</text>
</comment>
<dbReference type="PANTHER" id="PTHR11709:SF394">
    <property type="entry name" value="FI03373P-RELATED"/>
    <property type="match status" value="1"/>
</dbReference>
<reference evidence="8 9" key="1">
    <citation type="submission" date="2017-07" db="EMBL/GenBank/DDBJ databases">
        <title>Elstera cyanobacteriorum sp. nov., a novel bacterium isolated from cyanobacterial aggregates in a eutrophic lake.</title>
        <authorList>
            <person name="Cai H."/>
        </authorList>
    </citation>
    <scope>NUCLEOTIDE SEQUENCE [LARGE SCALE GENOMIC DNA]</scope>
    <source>
        <strain evidence="8 9">TH019</strain>
    </source>
</reference>
<feature type="signal peptide" evidence="4">
    <location>
        <begin position="1"/>
        <end position="28"/>
    </location>
</feature>
<dbReference type="Pfam" id="PF07731">
    <property type="entry name" value="Cu-oxidase_2"/>
    <property type="match status" value="1"/>
</dbReference>
<dbReference type="Pfam" id="PF07732">
    <property type="entry name" value="Cu-oxidase_3"/>
    <property type="match status" value="1"/>
</dbReference>
<sequence length="471" mass="51068">MVLRLTRRQFIAGSALLGAALATPGAQAQTRPRFLKIDTRTLVVNGKAARVFSLTESGRHSGLKFDPGERFTVALENRLTEPSIIHWHGMTPRPEDDGVYDTGYGAPLAPGETRKYDFPARPGTHWMHSHHGLQEQALLAAPLIVRTAEDLAEDAQEVVVLLHDFTFRDPAEILAGLTGTPASGGGMNHGAMNHGAMSHGTSGGMDLNDVEFDAYLANDRTLDDPEVVPVERNGRVRLRIINGASATAFWIDLGGTLASAIAVDGNPVTPLVGSRFPLAQGQRIDLMLTVPAGGIVPVFARREGDTIRTGLVLAAPGALVPKLPERTPAQEAPVDLSLETQLRAPTPLPARAADMVQEVMLMGSMAPYAWTMDGQTWDTRNRLTVKAGQRVELTFWNHSMMAHPMHLHGHHFQVVGIGDARFSGAIRDTVLVPPMARVTIAFDADNPGRWLYHCHNLYHMAAGMMSEIVYA</sequence>
<proteinExistence type="predicted"/>
<organism evidence="8 9">
    <name type="scientific">Elstera cyanobacteriorum</name>
    <dbReference type="NCBI Taxonomy" id="2022747"/>
    <lineage>
        <taxon>Bacteria</taxon>
        <taxon>Pseudomonadati</taxon>
        <taxon>Pseudomonadota</taxon>
        <taxon>Alphaproteobacteria</taxon>
        <taxon>Rhodospirillales</taxon>
        <taxon>Rhodospirillaceae</taxon>
        <taxon>Elstera</taxon>
    </lineage>
</organism>
<feature type="domain" description="Plastocyanin-like" evidence="6">
    <location>
        <begin position="360"/>
        <end position="469"/>
    </location>
</feature>
<dbReference type="Pfam" id="PF00394">
    <property type="entry name" value="Cu-oxidase"/>
    <property type="match status" value="1"/>
</dbReference>
<dbReference type="InterPro" id="IPR034279">
    <property type="entry name" value="CuRO_3_CopA"/>
</dbReference>
<evidence type="ECO:0000313" key="8">
    <source>
        <dbReference type="EMBL" id="OYQ21624.1"/>
    </source>
</evidence>
<dbReference type="SUPFAM" id="SSF49503">
    <property type="entry name" value="Cupredoxins"/>
    <property type="match status" value="3"/>
</dbReference>
<dbReference type="PANTHER" id="PTHR11709">
    <property type="entry name" value="MULTI-COPPER OXIDASE"/>
    <property type="match status" value="1"/>
</dbReference>
<protein>
    <submittedName>
        <fullName evidence="8">Copper oxidase</fullName>
    </submittedName>
</protein>
<keyword evidence="3" id="KW-0186">Copper</keyword>
<feature type="domain" description="Plastocyanin-like" evidence="5">
    <location>
        <begin position="212"/>
        <end position="291"/>
    </location>
</feature>
<name>A0A255XZ02_9PROT</name>
<evidence type="ECO:0000256" key="2">
    <source>
        <dbReference type="ARBA" id="ARBA00023002"/>
    </source>
</evidence>
<keyword evidence="1" id="KW-0479">Metal-binding</keyword>